<evidence type="ECO:0000313" key="3">
    <source>
        <dbReference type="RefSeq" id="XP_060667185.1"/>
    </source>
</evidence>
<accession>A0ABM3ZRS8</accession>
<dbReference type="PANTHER" id="PTHR46481:SF2">
    <property type="entry name" value="BED-TYPE DOMAIN-CONTAINING PROTEIN"/>
    <property type="match status" value="1"/>
</dbReference>
<name>A0ABM3ZRS8_ZIZJJ</name>
<dbReference type="RefSeq" id="XP_060667185.1">
    <property type="nucleotide sequence ID" value="XM_060811202.1"/>
</dbReference>
<feature type="compositionally biased region" description="Low complexity" evidence="1">
    <location>
        <begin position="149"/>
        <end position="161"/>
    </location>
</feature>
<reference evidence="3" key="1">
    <citation type="submission" date="2025-08" db="UniProtKB">
        <authorList>
            <consortium name="RefSeq"/>
        </authorList>
    </citation>
    <scope>IDENTIFICATION</scope>
    <source>
        <tissue evidence="3">Seedling</tissue>
    </source>
</reference>
<dbReference type="InterPro" id="IPR052035">
    <property type="entry name" value="ZnF_BED_domain_contain"/>
</dbReference>
<evidence type="ECO:0000256" key="1">
    <source>
        <dbReference type="SAM" id="MobiDB-lite"/>
    </source>
</evidence>
<feature type="region of interest" description="Disordered" evidence="1">
    <location>
        <begin position="140"/>
        <end position="168"/>
    </location>
</feature>
<keyword evidence="2" id="KW-1185">Reference proteome</keyword>
<sequence>MKQCQKNPYNVDEKKQKTITFDRKSDGSGSNLVANIFNKEACRMACAKTKILDELPFSFVEGRGFRHFCSVACPKFDPPSRRTILRDIYQLYLDKKLALSYRMLYDTDQSMVTELTNGLKKTLMRLYNWYNEKEMGLDSSCQSSTRVESSGTSLDSNSSGLEQANYAD</sequence>
<organism evidence="2 3">
    <name type="scientific">Ziziphus jujuba</name>
    <name type="common">Chinese jujube</name>
    <name type="synonym">Ziziphus sativa</name>
    <dbReference type="NCBI Taxonomy" id="326968"/>
    <lineage>
        <taxon>Eukaryota</taxon>
        <taxon>Viridiplantae</taxon>
        <taxon>Streptophyta</taxon>
        <taxon>Embryophyta</taxon>
        <taxon>Tracheophyta</taxon>
        <taxon>Spermatophyta</taxon>
        <taxon>Magnoliopsida</taxon>
        <taxon>eudicotyledons</taxon>
        <taxon>Gunneridae</taxon>
        <taxon>Pentapetalae</taxon>
        <taxon>rosids</taxon>
        <taxon>fabids</taxon>
        <taxon>Rosales</taxon>
        <taxon>Rhamnaceae</taxon>
        <taxon>Paliureae</taxon>
        <taxon>Ziziphus</taxon>
    </lineage>
</organism>
<gene>
    <name evidence="3" type="primary">LOC132799395</name>
</gene>
<proteinExistence type="predicted"/>
<dbReference type="PANTHER" id="PTHR46481">
    <property type="entry name" value="ZINC FINGER BED DOMAIN-CONTAINING PROTEIN 4"/>
    <property type="match status" value="1"/>
</dbReference>
<protein>
    <submittedName>
        <fullName evidence="3">Uncharacterized protein LOC132799395</fullName>
    </submittedName>
</protein>
<dbReference type="SUPFAM" id="SSF140996">
    <property type="entry name" value="Hermes dimerisation domain"/>
    <property type="match status" value="1"/>
</dbReference>
<evidence type="ECO:0000313" key="2">
    <source>
        <dbReference type="Proteomes" id="UP001652623"/>
    </source>
</evidence>
<dbReference type="Proteomes" id="UP001652623">
    <property type="component" value="Chromosome 9"/>
</dbReference>
<dbReference type="GeneID" id="132799395"/>